<gene>
    <name evidence="1" type="ORF">SAMN00777080_0356</name>
</gene>
<proteinExistence type="predicted"/>
<dbReference type="Proteomes" id="UP000192333">
    <property type="component" value="Chromosome I"/>
</dbReference>
<protein>
    <submittedName>
        <fullName evidence="1">Uncharacterized protein</fullName>
    </submittedName>
</protein>
<dbReference type="EMBL" id="LT838813">
    <property type="protein sequence ID" value="SMD41825.1"/>
    <property type="molecule type" value="Genomic_DNA"/>
</dbReference>
<reference evidence="2" key="1">
    <citation type="submission" date="2017-04" db="EMBL/GenBank/DDBJ databases">
        <authorList>
            <person name="Varghese N."/>
            <person name="Submissions S."/>
        </authorList>
    </citation>
    <scope>NUCLEOTIDE SEQUENCE [LARGE SCALE GENOMIC DNA]</scope>
    <source>
        <strain evidence="2">DSM 16537</strain>
    </source>
</reference>
<accession>A0A1W2GYP0</accession>
<evidence type="ECO:0000313" key="2">
    <source>
        <dbReference type="Proteomes" id="UP000192333"/>
    </source>
</evidence>
<organism evidence="1 2">
    <name type="scientific">Aquiflexum balticum DSM 16537</name>
    <dbReference type="NCBI Taxonomy" id="758820"/>
    <lineage>
        <taxon>Bacteria</taxon>
        <taxon>Pseudomonadati</taxon>
        <taxon>Bacteroidota</taxon>
        <taxon>Cytophagia</taxon>
        <taxon>Cytophagales</taxon>
        <taxon>Cyclobacteriaceae</taxon>
        <taxon>Aquiflexum</taxon>
    </lineage>
</organism>
<evidence type="ECO:0000313" key="1">
    <source>
        <dbReference type="EMBL" id="SMD41825.1"/>
    </source>
</evidence>
<name>A0A1W2GYP0_9BACT</name>
<dbReference type="OrthoDB" id="950503at2"/>
<dbReference type="STRING" id="758820.SAMN00777080_0356"/>
<sequence length="181" mass="21349">MRKIVAIFLLFCFALYHFGYYVAYFSFRLQIENHWSEKIFSASQEGFDERIMEIPLSIPYMADEEEFRATNTSFQKDGQYYRVIKQRYINDTLQVVYVPDSAKKNLESTIKQWVSSLVQDELPDSGSNTLLGKIFVKDYTQPNNEFDFAFNIINDKHYKGFVFLTYHNQDINLTTPPPELV</sequence>
<dbReference type="RefSeq" id="WP_084118686.1">
    <property type="nucleotide sequence ID" value="NZ_LT838813.1"/>
</dbReference>
<dbReference type="AlphaFoldDB" id="A0A1W2GYP0"/>
<keyword evidence="2" id="KW-1185">Reference proteome</keyword>